<comment type="caution">
    <text evidence="1">The sequence shown here is derived from an EMBL/GenBank/DDBJ whole genome shotgun (WGS) entry which is preliminary data.</text>
</comment>
<feature type="non-terminal residue" evidence="1">
    <location>
        <position position="61"/>
    </location>
</feature>
<evidence type="ECO:0000313" key="1">
    <source>
        <dbReference type="EMBL" id="GBN95107.1"/>
    </source>
</evidence>
<organism evidence="1 2">
    <name type="scientific">Araneus ventricosus</name>
    <name type="common">Orbweaver spider</name>
    <name type="synonym">Epeira ventricosa</name>
    <dbReference type="NCBI Taxonomy" id="182803"/>
    <lineage>
        <taxon>Eukaryota</taxon>
        <taxon>Metazoa</taxon>
        <taxon>Ecdysozoa</taxon>
        <taxon>Arthropoda</taxon>
        <taxon>Chelicerata</taxon>
        <taxon>Arachnida</taxon>
        <taxon>Araneae</taxon>
        <taxon>Araneomorphae</taxon>
        <taxon>Entelegynae</taxon>
        <taxon>Araneoidea</taxon>
        <taxon>Araneidae</taxon>
        <taxon>Araneus</taxon>
    </lineage>
</organism>
<gene>
    <name evidence="1" type="ORF">AVEN_142216_1</name>
</gene>
<reference evidence="1 2" key="1">
    <citation type="journal article" date="2019" name="Sci. Rep.">
        <title>Orb-weaving spider Araneus ventricosus genome elucidates the spidroin gene catalogue.</title>
        <authorList>
            <person name="Kono N."/>
            <person name="Nakamura H."/>
            <person name="Ohtoshi R."/>
            <person name="Moran D.A.P."/>
            <person name="Shinohara A."/>
            <person name="Yoshida Y."/>
            <person name="Fujiwara M."/>
            <person name="Mori M."/>
            <person name="Tomita M."/>
            <person name="Arakawa K."/>
        </authorList>
    </citation>
    <scope>NUCLEOTIDE SEQUENCE [LARGE SCALE GENOMIC DNA]</scope>
</reference>
<keyword evidence="2" id="KW-1185">Reference proteome</keyword>
<sequence>MMKREEEDRLEVGEIVLHPDKSWKLNFQHASEAGSNVLLAGIRTEEEWIREIRRDSIQVKF</sequence>
<evidence type="ECO:0000313" key="2">
    <source>
        <dbReference type="Proteomes" id="UP000499080"/>
    </source>
</evidence>
<name>A0A4Y2T3G9_ARAVE</name>
<accession>A0A4Y2T3G9</accession>
<dbReference type="Proteomes" id="UP000499080">
    <property type="component" value="Unassembled WGS sequence"/>
</dbReference>
<dbReference type="AlphaFoldDB" id="A0A4Y2T3G9"/>
<protein>
    <submittedName>
        <fullName evidence="1">Uncharacterized protein</fullName>
    </submittedName>
</protein>
<dbReference type="EMBL" id="BGPR01025863">
    <property type="protein sequence ID" value="GBN95107.1"/>
    <property type="molecule type" value="Genomic_DNA"/>
</dbReference>
<proteinExistence type="predicted"/>